<accession>A0ABX4QRK9</accession>
<evidence type="ECO:0000259" key="7">
    <source>
        <dbReference type="PROSITE" id="PS51462"/>
    </source>
</evidence>
<dbReference type="Proteomes" id="UP000233565">
    <property type="component" value="Unassembled WGS sequence"/>
</dbReference>
<evidence type="ECO:0000256" key="1">
    <source>
        <dbReference type="ARBA" id="ARBA00001936"/>
    </source>
</evidence>
<dbReference type="InterPro" id="IPR039121">
    <property type="entry name" value="NUDT19"/>
</dbReference>
<dbReference type="SUPFAM" id="SSF55811">
    <property type="entry name" value="Nudix"/>
    <property type="match status" value="1"/>
</dbReference>
<comment type="cofactor">
    <cofactor evidence="1">
        <name>Mn(2+)</name>
        <dbReference type="ChEBI" id="CHEBI:29035"/>
    </cofactor>
</comment>
<gene>
    <name evidence="8" type="ORF">CXG46_17605</name>
</gene>
<evidence type="ECO:0000256" key="4">
    <source>
        <dbReference type="ARBA" id="ARBA00022801"/>
    </source>
</evidence>
<evidence type="ECO:0000256" key="5">
    <source>
        <dbReference type="ARBA" id="ARBA00022842"/>
    </source>
</evidence>
<keyword evidence="6" id="KW-0464">Manganese</keyword>
<dbReference type="PANTHER" id="PTHR12318:SF0">
    <property type="entry name" value="ACYL-COENZYME A DIPHOSPHATASE NUDT19"/>
    <property type="match status" value="1"/>
</dbReference>
<dbReference type="CDD" id="cd18870">
    <property type="entry name" value="NUDIX_AcylCoAdiphos_Nudt19"/>
    <property type="match status" value="1"/>
</dbReference>
<evidence type="ECO:0000313" key="9">
    <source>
        <dbReference type="Proteomes" id="UP000233565"/>
    </source>
</evidence>
<keyword evidence="5" id="KW-0460">Magnesium</keyword>
<name>A0ABX4QRK9_9ACTN</name>
<keyword evidence="4" id="KW-0378">Hydrolase</keyword>
<reference evidence="8 9" key="1">
    <citation type="submission" date="2017-12" db="EMBL/GenBank/DDBJ databases">
        <title>Pharmacopeia of the Arctic Ocean.</title>
        <authorList>
            <person name="Collins E."/>
            <person name="Ducluzeau A.-L."/>
        </authorList>
    </citation>
    <scope>NUCLEOTIDE SEQUENCE [LARGE SCALE GENOMIC DNA]</scope>
    <source>
        <strain evidence="8 9">DSM 23325</strain>
    </source>
</reference>
<dbReference type="InterPro" id="IPR000086">
    <property type="entry name" value="NUDIX_hydrolase_dom"/>
</dbReference>
<evidence type="ECO:0000256" key="6">
    <source>
        <dbReference type="ARBA" id="ARBA00023211"/>
    </source>
</evidence>
<evidence type="ECO:0000256" key="2">
    <source>
        <dbReference type="ARBA" id="ARBA00001946"/>
    </source>
</evidence>
<protein>
    <recommendedName>
        <fullName evidence="7">Nudix hydrolase domain-containing protein</fullName>
    </recommendedName>
</protein>
<evidence type="ECO:0000256" key="3">
    <source>
        <dbReference type="ARBA" id="ARBA00022723"/>
    </source>
</evidence>
<dbReference type="PANTHER" id="PTHR12318">
    <property type="entry name" value="TESTOSTERONE-REGULATED PROTEIN RP2"/>
    <property type="match status" value="1"/>
</dbReference>
<proteinExistence type="predicted"/>
<dbReference type="InterPro" id="IPR015797">
    <property type="entry name" value="NUDIX_hydrolase-like_dom_sf"/>
</dbReference>
<organism evidence="8 9">
    <name type="scientific">Nocardioides alpinus</name>
    <dbReference type="NCBI Taxonomy" id="748909"/>
    <lineage>
        <taxon>Bacteria</taxon>
        <taxon>Bacillati</taxon>
        <taxon>Actinomycetota</taxon>
        <taxon>Actinomycetes</taxon>
        <taxon>Propionibacteriales</taxon>
        <taxon>Nocardioidaceae</taxon>
        <taxon>Nocardioides</taxon>
    </lineage>
</organism>
<evidence type="ECO:0000313" key="8">
    <source>
        <dbReference type="EMBL" id="PKH37286.1"/>
    </source>
</evidence>
<comment type="caution">
    <text evidence="8">The sequence shown here is derived from an EMBL/GenBank/DDBJ whole genome shotgun (WGS) entry which is preliminary data.</text>
</comment>
<dbReference type="EMBL" id="PJBV01000035">
    <property type="protein sequence ID" value="PKH37286.1"/>
    <property type="molecule type" value="Genomic_DNA"/>
</dbReference>
<dbReference type="PROSITE" id="PS51462">
    <property type="entry name" value="NUDIX"/>
    <property type="match status" value="1"/>
</dbReference>
<keyword evidence="9" id="KW-1185">Reference proteome</keyword>
<dbReference type="Gene3D" id="3.90.79.10">
    <property type="entry name" value="Nucleoside Triphosphate Pyrophosphohydrolase"/>
    <property type="match status" value="1"/>
</dbReference>
<sequence length="247" mass="26229">MVVVRDGPEGVEVLLLRRTSKAAFAPDRFVFPGGSVDDSDQRLPLTGPQQVAGVIDDAFVAGVRETCEEALILLAIDGAGAPASVEHARAVRAALASGASLAEAFDQRALRLDPGSLAFHDRWITPEGAPRRFDTYFYYAASPPGQISEHDQGEAVDSVWVRPTEVLHSAEWTPRLLPPTRYHLSLCEQHADAAAVLAAARAHAVREPVRARLVSDGAGGTAVVVRPGAAPVPLGALPWREPGTNGR</sequence>
<comment type="cofactor">
    <cofactor evidence="2">
        <name>Mg(2+)</name>
        <dbReference type="ChEBI" id="CHEBI:18420"/>
    </cofactor>
</comment>
<feature type="domain" description="Nudix hydrolase" evidence="7">
    <location>
        <begin position="1"/>
        <end position="183"/>
    </location>
</feature>
<keyword evidence="3" id="KW-0479">Metal-binding</keyword>